<name>A0A6J4RCM7_9ACTN</name>
<gene>
    <name evidence="1" type="ORF">AVDCRST_MAG02-3164</name>
</gene>
<organism evidence="1">
    <name type="scientific">uncultured Rubrobacteraceae bacterium</name>
    <dbReference type="NCBI Taxonomy" id="349277"/>
    <lineage>
        <taxon>Bacteria</taxon>
        <taxon>Bacillati</taxon>
        <taxon>Actinomycetota</taxon>
        <taxon>Rubrobacteria</taxon>
        <taxon>Rubrobacterales</taxon>
        <taxon>Rubrobacteraceae</taxon>
        <taxon>environmental samples</taxon>
    </lineage>
</organism>
<evidence type="ECO:0000313" key="1">
    <source>
        <dbReference type="EMBL" id="CAA9466507.1"/>
    </source>
</evidence>
<proteinExistence type="predicted"/>
<reference evidence="1" key="1">
    <citation type="submission" date="2020-02" db="EMBL/GenBank/DDBJ databases">
        <authorList>
            <person name="Meier V. D."/>
        </authorList>
    </citation>
    <scope>NUCLEOTIDE SEQUENCE</scope>
    <source>
        <strain evidence="1">AVDCRST_MAG02</strain>
    </source>
</reference>
<dbReference type="AlphaFoldDB" id="A0A6J4RCM7"/>
<sequence length="90" mass="10153">MNEYETEKIVARTFSMHTTVEPPSLLARARRVAKENGATLVGGKQAGRFSHGMVGGEYRMEGRTVIVTITEKHWLIPWPVVESRMRALVQ</sequence>
<protein>
    <submittedName>
        <fullName evidence="1">Uncharacterized protein</fullName>
    </submittedName>
</protein>
<accession>A0A6J4RCM7</accession>
<dbReference type="EMBL" id="CADCVH010000097">
    <property type="protein sequence ID" value="CAA9466507.1"/>
    <property type="molecule type" value="Genomic_DNA"/>
</dbReference>